<dbReference type="HAMAP" id="MF_01664">
    <property type="entry name" value="HemeA_synth_type1"/>
    <property type="match status" value="1"/>
</dbReference>
<evidence type="ECO:0000256" key="11">
    <source>
        <dbReference type="HAMAP-Rule" id="MF_01664"/>
    </source>
</evidence>
<keyword evidence="4 11" id="KW-0479">Metal-binding</keyword>
<feature type="transmembrane region" description="Helical" evidence="11">
    <location>
        <begin position="92"/>
        <end position="114"/>
    </location>
</feature>
<comment type="cofactor">
    <cofactor evidence="11">
        <name>heme b</name>
        <dbReference type="ChEBI" id="CHEBI:60344"/>
    </cofactor>
</comment>
<dbReference type="InterPro" id="IPR023755">
    <property type="entry name" value="HemeA_Synthase_type1"/>
</dbReference>
<keyword evidence="5 11" id="KW-1133">Transmembrane helix</keyword>
<dbReference type="RefSeq" id="WP_146935463.1">
    <property type="nucleotide sequence ID" value="NZ_BJXW01000008.1"/>
</dbReference>
<comment type="function">
    <text evidence="11">Catalyzes the conversion of heme O to heme A by two successive hydroxylations of the methyl group at C8. The first hydroxylation forms heme I, the second hydroxylation results in an unstable dihydroxymethyl group, which spontaneously dehydrates, resulting in the formyl group of heme A.</text>
</comment>
<dbReference type="PANTHER" id="PTHR35457">
    <property type="entry name" value="HEME A SYNTHASE"/>
    <property type="match status" value="1"/>
</dbReference>
<evidence type="ECO:0000256" key="7">
    <source>
        <dbReference type="ARBA" id="ARBA00023004"/>
    </source>
</evidence>
<dbReference type="UniPathway" id="UPA00269">
    <property type="reaction ID" value="UER00713"/>
</dbReference>
<dbReference type="Pfam" id="PF02628">
    <property type="entry name" value="COX15-CtaA"/>
    <property type="match status" value="1"/>
</dbReference>
<feature type="transmembrane region" description="Helical" evidence="11">
    <location>
        <begin position="214"/>
        <end position="232"/>
    </location>
</feature>
<dbReference type="OrthoDB" id="9816428at2"/>
<feature type="transmembrane region" description="Helical" evidence="11">
    <location>
        <begin position="7"/>
        <end position="26"/>
    </location>
</feature>
<sequence length="306" mass="34334">MVRTLKWLSVLANSIMVFILLGGALVTKTDSGDGCGKSWPLCHGELIPSEITLELVIELSHRIVSGIGGMIILVLAYLAWKHIGHIREVKFLSIVSVVFLIFQGLIGAAAVVWGQSDFVLALHFGISLISFASVFLLMLLIFEVDKKLDTSNLIIRKKHRIEIYLLTMYTLITVYTGALVRHTEANLVCKDWPFCFNNAPFNISSYSFEQFVQMGHRLTAGILLLWTISFFVRLIKSYGQNQFMYIGSITMIVLIILQVFFGALIIFTLLNLGIALLHALVISCYFALLCYFILLASRSMSLEKIK</sequence>
<keyword evidence="8 11" id="KW-0350">Heme biosynthesis</keyword>
<keyword evidence="7 11" id="KW-0408">Iron</keyword>
<evidence type="ECO:0000256" key="5">
    <source>
        <dbReference type="ARBA" id="ARBA00022989"/>
    </source>
</evidence>
<evidence type="ECO:0000256" key="2">
    <source>
        <dbReference type="ARBA" id="ARBA00022475"/>
    </source>
</evidence>
<dbReference type="GO" id="GO:0005886">
    <property type="term" value="C:plasma membrane"/>
    <property type="evidence" value="ECO:0007669"/>
    <property type="project" value="UniProtKB-SubCell"/>
</dbReference>
<gene>
    <name evidence="11 12" type="primary">ctaA</name>
    <name evidence="12" type="ORF">CQU01_05490</name>
</gene>
<evidence type="ECO:0000256" key="4">
    <source>
        <dbReference type="ARBA" id="ARBA00022723"/>
    </source>
</evidence>
<evidence type="ECO:0000256" key="8">
    <source>
        <dbReference type="ARBA" id="ARBA00023133"/>
    </source>
</evidence>
<dbReference type="EMBL" id="BJXW01000008">
    <property type="protein sequence ID" value="GEN30311.1"/>
    <property type="molecule type" value="Genomic_DNA"/>
</dbReference>
<evidence type="ECO:0000256" key="10">
    <source>
        <dbReference type="ARBA" id="ARBA00023157"/>
    </source>
</evidence>
<organism evidence="12 13">
    <name type="scientific">Cerasibacillus quisquiliarum</name>
    <dbReference type="NCBI Taxonomy" id="227865"/>
    <lineage>
        <taxon>Bacteria</taxon>
        <taxon>Bacillati</taxon>
        <taxon>Bacillota</taxon>
        <taxon>Bacilli</taxon>
        <taxon>Bacillales</taxon>
        <taxon>Bacillaceae</taxon>
        <taxon>Cerasibacillus</taxon>
    </lineage>
</organism>
<comment type="subcellular location">
    <subcellularLocation>
        <location evidence="11">Cell membrane</location>
        <topology evidence="11">Multi-pass membrane protein</topology>
    </subcellularLocation>
    <subcellularLocation>
        <location evidence="1">Membrane</location>
        <topology evidence="1">Multi-pass membrane protein</topology>
    </subcellularLocation>
</comment>
<keyword evidence="6 11" id="KW-0560">Oxidoreductase</keyword>
<reference evidence="12 13" key="1">
    <citation type="submission" date="2019-07" db="EMBL/GenBank/DDBJ databases">
        <title>Whole genome shotgun sequence of Cerasibacillus quisquiliarum NBRC 102429.</title>
        <authorList>
            <person name="Hosoyama A."/>
            <person name="Uohara A."/>
            <person name="Ohji S."/>
            <person name="Ichikawa N."/>
        </authorList>
    </citation>
    <scope>NUCLEOTIDE SEQUENCE [LARGE SCALE GENOMIC DNA]</scope>
    <source>
        <strain evidence="12 13">NBRC 102429</strain>
    </source>
</reference>
<evidence type="ECO:0000256" key="6">
    <source>
        <dbReference type="ARBA" id="ARBA00023002"/>
    </source>
</evidence>
<dbReference type="GO" id="GO:0046872">
    <property type="term" value="F:metal ion binding"/>
    <property type="evidence" value="ECO:0007669"/>
    <property type="project" value="UniProtKB-KW"/>
</dbReference>
<comment type="caution">
    <text evidence="12">The sequence shown here is derived from an EMBL/GenBank/DDBJ whole genome shotgun (WGS) entry which is preliminary data.</text>
</comment>
<evidence type="ECO:0000256" key="1">
    <source>
        <dbReference type="ARBA" id="ARBA00004141"/>
    </source>
</evidence>
<proteinExistence type="inferred from homology"/>
<feature type="transmembrane region" description="Helical" evidence="11">
    <location>
        <begin position="244"/>
        <end position="270"/>
    </location>
</feature>
<comment type="similarity">
    <text evidence="11">Belongs to the COX15/CtaA family. Type 1 subfamily.</text>
</comment>
<dbReference type="InterPro" id="IPR003780">
    <property type="entry name" value="COX15/CtaA_fam"/>
</dbReference>
<feature type="binding site" description="axial binding residue" evidence="11">
    <location>
        <position position="278"/>
    </location>
    <ligand>
        <name>heme</name>
        <dbReference type="ChEBI" id="CHEBI:30413"/>
    </ligand>
    <ligandPart>
        <name>Fe</name>
        <dbReference type="ChEBI" id="CHEBI:18248"/>
    </ligandPart>
</feature>
<dbReference type="InterPro" id="IPR050450">
    <property type="entry name" value="COX15/CtaA_HemeA_synthase"/>
</dbReference>
<dbReference type="PANTHER" id="PTHR35457:SF1">
    <property type="entry name" value="HEME A SYNTHASE"/>
    <property type="match status" value="1"/>
</dbReference>
<feature type="transmembrane region" description="Helical" evidence="11">
    <location>
        <begin position="63"/>
        <end position="80"/>
    </location>
</feature>
<keyword evidence="13" id="KW-1185">Reference proteome</keyword>
<keyword evidence="9 11" id="KW-0472">Membrane</keyword>
<accession>A0A511UWT8</accession>
<dbReference type="AlphaFoldDB" id="A0A511UWT8"/>
<evidence type="ECO:0000256" key="9">
    <source>
        <dbReference type="ARBA" id="ARBA00023136"/>
    </source>
</evidence>
<keyword evidence="10" id="KW-1015">Disulfide bond</keyword>
<comment type="catalytic activity">
    <reaction evidence="11">
        <text>Fe(II)-heme o + 2 A + H2O = Fe(II)-heme a + 2 AH2</text>
        <dbReference type="Rhea" id="RHEA:63388"/>
        <dbReference type="ChEBI" id="CHEBI:13193"/>
        <dbReference type="ChEBI" id="CHEBI:15377"/>
        <dbReference type="ChEBI" id="CHEBI:17499"/>
        <dbReference type="ChEBI" id="CHEBI:60530"/>
        <dbReference type="ChEBI" id="CHEBI:61715"/>
        <dbReference type="EC" id="1.17.99.9"/>
    </reaction>
</comment>
<name>A0A511UWT8_9BACI</name>
<comment type="subunit">
    <text evidence="11">Interacts with CtaB.</text>
</comment>
<dbReference type="Proteomes" id="UP000321491">
    <property type="component" value="Unassembled WGS sequence"/>
</dbReference>
<feature type="transmembrane region" description="Helical" evidence="11">
    <location>
        <begin position="163"/>
        <end position="180"/>
    </location>
</feature>
<evidence type="ECO:0000313" key="13">
    <source>
        <dbReference type="Proteomes" id="UP000321491"/>
    </source>
</evidence>
<feature type="transmembrane region" description="Helical" evidence="11">
    <location>
        <begin position="276"/>
        <end position="296"/>
    </location>
</feature>
<keyword evidence="3 11" id="KW-0812">Transmembrane</keyword>
<keyword evidence="2 11" id="KW-1003">Cell membrane</keyword>
<evidence type="ECO:0000313" key="12">
    <source>
        <dbReference type="EMBL" id="GEN30311.1"/>
    </source>
</evidence>
<dbReference type="EC" id="1.17.99.9" evidence="11"/>
<feature type="binding site" description="axial binding residue" evidence="11">
    <location>
        <position position="216"/>
    </location>
    <ligand>
        <name>heme</name>
        <dbReference type="ChEBI" id="CHEBI:30413"/>
    </ligand>
    <ligandPart>
        <name>Fe</name>
        <dbReference type="ChEBI" id="CHEBI:18248"/>
    </ligandPart>
</feature>
<dbReference type="GO" id="GO:0006784">
    <property type="term" value="P:heme A biosynthetic process"/>
    <property type="evidence" value="ECO:0007669"/>
    <property type="project" value="UniProtKB-UniRule"/>
</dbReference>
<evidence type="ECO:0000256" key="3">
    <source>
        <dbReference type="ARBA" id="ARBA00022692"/>
    </source>
</evidence>
<comment type="pathway">
    <text evidence="11">Porphyrin-containing compound metabolism; heme A biosynthesis; heme A from heme O: step 1/1.</text>
</comment>
<dbReference type="GO" id="GO:0120547">
    <property type="term" value="F:heme A synthase activity"/>
    <property type="evidence" value="ECO:0007669"/>
    <property type="project" value="UniProtKB-EC"/>
</dbReference>
<protein>
    <recommendedName>
        <fullName evidence="11">Heme A synthase</fullName>
        <shortName evidence="11">HAS</shortName>
        <ecNumber evidence="11">1.17.99.9</ecNumber>
    </recommendedName>
    <alternativeName>
        <fullName evidence="11">Cytochrome aa3-controlling protein</fullName>
    </alternativeName>
</protein>
<feature type="transmembrane region" description="Helical" evidence="11">
    <location>
        <begin position="120"/>
        <end position="142"/>
    </location>
</feature>